<keyword evidence="5" id="KW-0234">DNA repair</keyword>
<dbReference type="Gene3D" id="1.10.1670.40">
    <property type="match status" value="1"/>
</dbReference>
<dbReference type="GO" id="GO:0032993">
    <property type="term" value="C:protein-DNA complex"/>
    <property type="evidence" value="ECO:0007669"/>
    <property type="project" value="TreeGrafter"/>
</dbReference>
<dbReference type="SMART" id="SM00478">
    <property type="entry name" value="ENDO3c"/>
    <property type="match status" value="1"/>
</dbReference>
<reference evidence="8" key="1">
    <citation type="submission" date="2016-10" db="EMBL/GenBank/DDBJ databases">
        <authorList>
            <person name="Varghese N."/>
            <person name="Submissions S."/>
        </authorList>
    </citation>
    <scope>NUCLEOTIDE SEQUENCE [LARGE SCALE GENOMIC DNA]</scope>
    <source>
        <strain evidence="8">CGMCC 1.3704</strain>
    </source>
</reference>
<evidence type="ECO:0000256" key="5">
    <source>
        <dbReference type="ARBA" id="ARBA00023204"/>
    </source>
</evidence>
<feature type="domain" description="HhH-GPD" evidence="6">
    <location>
        <begin position="128"/>
        <end position="288"/>
    </location>
</feature>
<dbReference type="OrthoDB" id="9785929at2"/>
<keyword evidence="4" id="KW-0227">DNA damage</keyword>
<dbReference type="GO" id="GO:0005737">
    <property type="term" value="C:cytoplasm"/>
    <property type="evidence" value="ECO:0007669"/>
    <property type="project" value="TreeGrafter"/>
</dbReference>
<dbReference type="InterPro" id="IPR051912">
    <property type="entry name" value="Alkylbase_DNA_Glycosylase/TA"/>
</dbReference>
<dbReference type="EMBL" id="FOSB01000009">
    <property type="protein sequence ID" value="SFK21835.1"/>
    <property type="molecule type" value="Genomic_DNA"/>
</dbReference>
<dbReference type="EC" id="3.2.2.21" evidence="3"/>
<name>A0A1I3XQR2_HALDA</name>
<protein>
    <recommendedName>
        <fullName evidence="3">DNA-3-methyladenine glycosylase II</fullName>
        <ecNumber evidence="3">3.2.2.21</ecNumber>
    </recommendedName>
</protein>
<dbReference type="GO" id="GO:0043916">
    <property type="term" value="F:DNA-7-methylguanine glycosylase activity"/>
    <property type="evidence" value="ECO:0007669"/>
    <property type="project" value="TreeGrafter"/>
</dbReference>
<proteinExistence type="inferred from homology"/>
<organism evidence="7 8">
    <name type="scientific">Halobacillus dabanensis</name>
    <dbReference type="NCBI Taxonomy" id="240302"/>
    <lineage>
        <taxon>Bacteria</taxon>
        <taxon>Bacillati</taxon>
        <taxon>Bacillota</taxon>
        <taxon>Bacilli</taxon>
        <taxon>Bacillales</taxon>
        <taxon>Bacillaceae</taxon>
        <taxon>Halobacillus</taxon>
    </lineage>
</organism>
<dbReference type="PANTHER" id="PTHR43003:SF5">
    <property type="entry name" value="DNA-3-METHYLADENINE GLYCOSYLASE"/>
    <property type="match status" value="1"/>
</dbReference>
<dbReference type="GO" id="GO:0032131">
    <property type="term" value="F:alkylated DNA binding"/>
    <property type="evidence" value="ECO:0007669"/>
    <property type="project" value="TreeGrafter"/>
</dbReference>
<evidence type="ECO:0000313" key="8">
    <source>
        <dbReference type="Proteomes" id="UP000183557"/>
    </source>
</evidence>
<dbReference type="SUPFAM" id="SSF48150">
    <property type="entry name" value="DNA-glycosylase"/>
    <property type="match status" value="1"/>
</dbReference>
<evidence type="ECO:0000256" key="1">
    <source>
        <dbReference type="ARBA" id="ARBA00000086"/>
    </source>
</evidence>
<dbReference type="InterPro" id="IPR011257">
    <property type="entry name" value="DNA_glycosylase"/>
</dbReference>
<dbReference type="AlphaFoldDB" id="A0A1I3XQR2"/>
<dbReference type="Proteomes" id="UP000183557">
    <property type="component" value="Unassembled WGS sequence"/>
</dbReference>
<evidence type="ECO:0000256" key="2">
    <source>
        <dbReference type="ARBA" id="ARBA00010817"/>
    </source>
</evidence>
<comment type="catalytic activity">
    <reaction evidence="1">
        <text>Hydrolysis of alkylated DNA, releasing 3-methyladenine, 3-methylguanine, 7-methylguanine and 7-methyladenine.</text>
        <dbReference type="EC" id="3.2.2.21"/>
    </reaction>
</comment>
<accession>A0A1I3XQR2</accession>
<dbReference type="STRING" id="240302.BN982_02794"/>
<evidence type="ECO:0000256" key="3">
    <source>
        <dbReference type="ARBA" id="ARBA00012000"/>
    </source>
</evidence>
<comment type="similarity">
    <text evidence="2">Belongs to the alkylbase DNA glycosidase AlkA family.</text>
</comment>
<dbReference type="GO" id="GO:0006307">
    <property type="term" value="P:DNA alkylation repair"/>
    <property type="evidence" value="ECO:0007669"/>
    <property type="project" value="TreeGrafter"/>
</dbReference>
<dbReference type="RefSeq" id="WP_075037389.1">
    <property type="nucleotide sequence ID" value="NZ_FOSB01000009.1"/>
</dbReference>
<gene>
    <name evidence="7" type="ORF">SAMN04487936_10981</name>
</gene>
<sequence length="289" mass="34061">MWKEKLKANTFYDFDYTLLRWAFDPLTHLDRAERWVDVPVKMGNEFHIVRVQGLGTTSQPVFEVSSDNEEVKGELLHYIRDLFQWDKDLEVVHDHFLDTNLESLFHAHPATPIVKDFHLYDCLMKVIIHQQLNMKFAYTLSTRFVETFGMKKKGVWFYPSPETVAEIPYEKLRELQFSQRKAEYVIDTSRLIAEGELDLEALAMEADSEIMKQLVKIRGIGSWTAENWLMFGVGRENLLPKADIGIQNALKIYFDMDKKPSYEQMETWSKEWHPYMSYASLTLWRSIEG</sequence>
<evidence type="ECO:0000259" key="6">
    <source>
        <dbReference type="SMART" id="SM00478"/>
    </source>
</evidence>
<evidence type="ECO:0000313" key="7">
    <source>
        <dbReference type="EMBL" id="SFK21835.1"/>
    </source>
</evidence>
<dbReference type="Gene3D" id="1.10.340.30">
    <property type="entry name" value="Hypothetical protein, domain 2"/>
    <property type="match status" value="1"/>
</dbReference>
<dbReference type="InterPro" id="IPR003265">
    <property type="entry name" value="HhH-GPD_domain"/>
</dbReference>
<evidence type="ECO:0000256" key="4">
    <source>
        <dbReference type="ARBA" id="ARBA00022763"/>
    </source>
</evidence>
<dbReference type="PANTHER" id="PTHR43003">
    <property type="entry name" value="DNA-3-METHYLADENINE GLYCOSYLASE"/>
    <property type="match status" value="1"/>
</dbReference>
<dbReference type="GO" id="GO:0006285">
    <property type="term" value="P:base-excision repair, AP site formation"/>
    <property type="evidence" value="ECO:0007669"/>
    <property type="project" value="TreeGrafter"/>
</dbReference>
<keyword evidence="8" id="KW-1185">Reference proteome</keyword>
<dbReference type="CDD" id="cd00056">
    <property type="entry name" value="ENDO3c"/>
    <property type="match status" value="1"/>
</dbReference>
<dbReference type="Pfam" id="PF00730">
    <property type="entry name" value="HhH-GPD"/>
    <property type="match status" value="1"/>
</dbReference>
<dbReference type="FunFam" id="1.10.340.30:FF:000004">
    <property type="entry name" value="DNA-3-methyladenine glycosylase II"/>
    <property type="match status" value="1"/>
</dbReference>
<dbReference type="GO" id="GO:0008725">
    <property type="term" value="F:DNA-3-methyladenine glycosylase activity"/>
    <property type="evidence" value="ECO:0007669"/>
    <property type="project" value="TreeGrafter"/>
</dbReference>